<keyword evidence="1" id="KW-0732">Signal</keyword>
<accession>A0ABY7D0H2</accession>
<keyword evidence="3" id="KW-1185">Reference proteome</keyword>
<proteinExistence type="predicted"/>
<name>A0ABY7D0H2_9BASI</name>
<dbReference type="RefSeq" id="XP_053026486.1">
    <property type="nucleotide sequence ID" value="XM_053162518.1"/>
</dbReference>
<feature type="signal peptide" evidence="1">
    <location>
        <begin position="1"/>
        <end position="20"/>
    </location>
</feature>
<evidence type="ECO:0000256" key="1">
    <source>
        <dbReference type="SAM" id="SignalP"/>
    </source>
</evidence>
<sequence>MLLTKILVSLQLLYYYRVAAHPLSLTHSLAKRAESSTLEATHIPHVHERGEAESLNSAGEFERLSLDKHVEEAEKNISHLEFKNEEPVENFLDEKFKALEVGDLHETNMQKLLLAIEEANLEDIDNEKPYWEKLQGLIAGLRKINEPLEEILSEKIIPELSDPKDILKFEEELYNQKCKAVEKSLTNLQKDMLQKTVGLFQEYPIDPEGSERGQIDEVIVENQKENEDKNYPVKFAKSIGPALAEMSKRGLFFGFLQMTAQSAKMDAETQAKLAHMVHEILAILPTSSDARAAFLEALQFRDLMFFKTGGFKYIPQSLLSKPLTTEQHKLLQAFGNLIPTEKDFDGPHSH</sequence>
<dbReference type="GeneID" id="77803413"/>
<evidence type="ECO:0000313" key="2">
    <source>
        <dbReference type="EMBL" id="WAQ90931.1"/>
    </source>
</evidence>
<evidence type="ECO:0000313" key="3">
    <source>
        <dbReference type="Proteomes" id="UP001164743"/>
    </source>
</evidence>
<reference evidence="2" key="1">
    <citation type="submission" date="2022-10" db="EMBL/GenBank/DDBJ databases">
        <title>Puccinia triticina Genome sequencing and assembly.</title>
        <authorList>
            <person name="Li C."/>
        </authorList>
    </citation>
    <scope>NUCLEOTIDE SEQUENCE</scope>
    <source>
        <strain evidence="2">Pt15</strain>
    </source>
</reference>
<organism evidence="2 3">
    <name type="scientific">Puccinia triticina</name>
    <dbReference type="NCBI Taxonomy" id="208348"/>
    <lineage>
        <taxon>Eukaryota</taxon>
        <taxon>Fungi</taxon>
        <taxon>Dikarya</taxon>
        <taxon>Basidiomycota</taxon>
        <taxon>Pucciniomycotina</taxon>
        <taxon>Pucciniomycetes</taxon>
        <taxon>Pucciniales</taxon>
        <taxon>Pucciniaceae</taxon>
        <taxon>Puccinia</taxon>
    </lineage>
</organism>
<evidence type="ECO:0008006" key="4">
    <source>
        <dbReference type="Google" id="ProtNLM"/>
    </source>
</evidence>
<dbReference type="EMBL" id="CP110433">
    <property type="protein sequence ID" value="WAQ90931.1"/>
    <property type="molecule type" value="Genomic_DNA"/>
</dbReference>
<dbReference type="Proteomes" id="UP001164743">
    <property type="component" value="Chromosome 13A"/>
</dbReference>
<gene>
    <name evidence="2" type="ORF">PtA15_13A331</name>
</gene>
<feature type="chain" id="PRO_5046526338" description="Nucleotide exchange factor SIL1" evidence="1">
    <location>
        <begin position="21"/>
        <end position="350"/>
    </location>
</feature>
<protein>
    <recommendedName>
        <fullName evidence="4">Nucleotide exchange factor SIL1</fullName>
    </recommendedName>
</protein>